<evidence type="ECO:0000256" key="3">
    <source>
        <dbReference type="SAM" id="Phobius"/>
    </source>
</evidence>
<keyword evidence="3" id="KW-1133">Transmembrane helix</keyword>
<dbReference type="GO" id="GO:0035721">
    <property type="term" value="P:intraciliary retrograde transport"/>
    <property type="evidence" value="ECO:0007669"/>
    <property type="project" value="TreeGrafter"/>
</dbReference>
<protein>
    <submittedName>
        <fullName evidence="6">Tetratricopeptide repeat protein 21B</fullName>
    </submittedName>
</protein>
<gene>
    <name evidence="6" type="primary">TTC21B</name>
    <name evidence="6" type="ORF">AK812_SmicGene14265</name>
</gene>
<comment type="caution">
    <text evidence="6">The sequence shown here is derived from an EMBL/GenBank/DDBJ whole genome shotgun (WGS) entry which is preliminary data.</text>
</comment>
<dbReference type="Pfam" id="PF25060">
    <property type="entry name" value="ARM_TT21_2nd"/>
    <property type="match status" value="1"/>
</dbReference>
<dbReference type="InterPro" id="IPR011990">
    <property type="entry name" value="TPR-like_helical_dom_sf"/>
</dbReference>
<dbReference type="InterPro" id="IPR040364">
    <property type="entry name" value="TTC21A/TTC21B"/>
</dbReference>
<evidence type="ECO:0000256" key="1">
    <source>
        <dbReference type="SAM" id="Coils"/>
    </source>
</evidence>
<keyword evidence="3" id="KW-0472">Membrane</keyword>
<evidence type="ECO:0000259" key="5">
    <source>
        <dbReference type="Pfam" id="PF25064"/>
    </source>
</evidence>
<feature type="region of interest" description="Disordered" evidence="2">
    <location>
        <begin position="216"/>
        <end position="244"/>
    </location>
</feature>
<dbReference type="GO" id="GO:0061512">
    <property type="term" value="P:protein localization to cilium"/>
    <property type="evidence" value="ECO:0007669"/>
    <property type="project" value="TreeGrafter"/>
</dbReference>
<proteinExistence type="predicted"/>
<organism evidence="6 7">
    <name type="scientific">Symbiodinium microadriaticum</name>
    <name type="common">Dinoflagellate</name>
    <name type="synonym">Zooxanthella microadriatica</name>
    <dbReference type="NCBI Taxonomy" id="2951"/>
    <lineage>
        <taxon>Eukaryota</taxon>
        <taxon>Sar</taxon>
        <taxon>Alveolata</taxon>
        <taxon>Dinophyceae</taxon>
        <taxon>Suessiales</taxon>
        <taxon>Symbiodiniaceae</taxon>
        <taxon>Symbiodinium</taxon>
    </lineage>
</organism>
<feature type="coiled-coil region" evidence="1">
    <location>
        <begin position="1477"/>
        <end position="1505"/>
    </location>
</feature>
<evidence type="ECO:0000256" key="2">
    <source>
        <dbReference type="SAM" id="MobiDB-lite"/>
    </source>
</evidence>
<dbReference type="GO" id="GO:0005929">
    <property type="term" value="C:cilium"/>
    <property type="evidence" value="ECO:0007669"/>
    <property type="project" value="GOC"/>
</dbReference>
<dbReference type="Gene3D" id="1.25.40.10">
    <property type="entry name" value="Tetratricopeptide repeat domain"/>
    <property type="match status" value="2"/>
</dbReference>
<dbReference type="EMBL" id="LSRX01000252">
    <property type="protein sequence ID" value="OLQ02857.1"/>
    <property type="molecule type" value="Genomic_DNA"/>
</dbReference>
<feature type="transmembrane region" description="Helical" evidence="3">
    <location>
        <begin position="852"/>
        <end position="872"/>
    </location>
</feature>
<dbReference type="Proteomes" id="UP000186817">
    <property type="component" value="Unassembled WGS sequence"/>
</dbReference>
<dbReference type="Pfam" id="PF25064">
    <property type="entry name" value="ARM_TT21_5th"/>
    <property type="match status" value="1"/>
</dbReference>
<keyword evidence="7" id="KW-1185">Reference proteome</keyword>
<evidence type="ECO:0000259" key="4">
    <source>
        <dbReference type="Pfam" id="PF25060"/>
    </source>
</evidence>
<feature type="transmembrane region" description="Helical" evidence="3">
    <location>
        <begin position="877"/>
        <end position="899"/>
    </location>
</feature>
<dbReference type="InterPro" id="IPR056835">
    <property type="entry name" value="ARM_TT21_5th"/>
</dbReference>
<feature type="compositionally biased region" description="Low complexity" evidence="2">
    <location>
        <begin position="217"/>
        <end position="244"/>
    </location>
</feature>
<dbReference type="InterPro" id="IPR056832">
    <property type="entry name" value="ARM_TT21_2nd"/>
</dbReference>
<evidence type="ECO:0000313" key="6">
    <source>
        <dbReference type="EMBL" id="OLQ02857.1"/>
    </source>
</evidence>
<keyword evidence="1" id="KW-0175">Coiled coil</keyword>
<feature type="domain" description="Tetratricopeptide repeat protein 21A/21B fifth ARM repeats" evidence="5">
    <location>
        <begin position="1632"/>
        <end position="1673"/>
    </location>
</feature>
<feature type="domain" description="Tetratricopeptide repeat protein 21A/21B second ARM" evidence="4">
    <location>
        <begin position="957"/>
        <end position="1032"/>
    </location>
</feature>
<keyword evidence="3" id="KW-0812">Transmembrane</keyword>
<dbReference type="GO" id="GO:0030991">
    <property type="term" value="C:intraciliary transport particle A"/>
    <property type="evidence" value="ECO:0007669"/>
    <property type="project" value="TreeGrafter"/>
</dbReference>
<name>A0A1Q9E607_SYMMI</name>
<dbReference type="PANTHER" id="PTHR14699:SF0">
    <property type="entry name" value="TETRATRICOPEPTIDE REPEAT PROTEIN 21 HOMOLOG"/>
    <property type="match status" value="1"/>
</dbReference>
<dbReference type="Pfam" id="PF25058">
    <property type="entry name" value="ARM_TT21"/>
    <property type="match status" value="1"/>
</dbReference>
<sequence length="1679" mass="184682">MWGRASLLLGSAKVLRCLGRFSRRRIGTGTGPLARQALPRHKSVSRWQLASFGAAGAALLLPSGGVLLLESSDPSEDDEDLVKNWNRCQPRPLAGGSRVFVWGCRACLPMCEVPEDQSDLRTPTEVPWFRKHAVLNHCAWRQLSFGPSFGVARSDHGDLFLWGSSLRKDGKGRQYLPPCRLIFKEDADARFQDVQCSESAVDPSADFPDQRQRAELADAPTDAADAPAADSSAKAASAPETATAGDEHLAVAGEDLSTGEESEKLRQGIALCNRNIVCNVADRLSRESDWGQVFNEIARTLLNGDGVLLHCMAGRHRAAGGAVASKAILRVRADRGRLRGAAGSGDGCVDGRSGSHYQSAAGTVKPVGYLATESSLVVVLGGHTGAGCETEECTMLQIPTAPHRLDVPDRCTEDKLMDWCSNPSIFREDNVLPPLGYRCKFECKEEDKETPRQAPVPQNDSEESPLDLENASFECKLPQSMRILDECATSLGVSEQALDRELQPFRLRVEPTSESWCCPCLGPSSERMDRRSSEPAFLALEQTLQERRKEHEFLKFDEARDLLWEALEADRGAQTGRPLVRSLCFTIGKAAWYRMNSPDFKAQALALYYARRSDAATQALGVFGPSGPREGYYNKVQTLCDEEGRRTGDVPMHLWKAYALHREGSTREAILEVRDMSVRISQELPSAPETSKVLAARFYTMVGEVEKAQEVPTGMLTAMDGSSSAAVCAARGWNAFAAGRKANAASGKQSNAYLEQPMGLAFRSGPLTGAVRDEVELWCGAHFDSAGGTGAELENLDGLMGKAKVIVMHDWFLPALIEKDGGEEAKTLMMTADWDQALEGLYLYSGACTIDLLPLLLLLLIIIIIILIFIVIRIIFIVIVIVIFIPTIINIIIVLFIFVSASSVSFLSKTVAIIIAATMAATPACTTFIIKPVISISADTQKNKGKEPSDQTKRGRQGALTQAEQTFHLAVAKDETDVRALFGIINCRVQEGNLDDAEEQLEFLGEIQISVGKSPDLAFLQSLIAWRKRRDAEGALYLQHTLTGPGTTSVGFRFAGGGSEDAAKPGGYLLRGVQVLETLTRFVPGLVPAQVLLAKAKAALNEVDVATRILHQCLRLDPSCADTYLLLARIYHQKDQPNAALQYLEHPGLQGPAIATVVVAVDVLVFVAINTANKTVQLSMSDRSALFTLQVSLLTKLHRGCSCELPAIAEFAGTPEEVKILVANSQLAIEKGEIDSALNMLRTMKPEHPQFAMAKAALWSKRSVDLNFRAGRLNGYHLAPELSAMADIYLKHRKDKSLGQLRGKAYARCYKAIVDHAPTVARPPPHSHGDGSTHDWAMELESFKVDPNLIQKIGRKAMMQTHDYERAIQQEAIRQQQNNDWKQSEGSVIPDLDVCVRVPDDWYYHDALRKHPSQQELRQRGNSVESDPVVMEESFKTSKYRVDTLVQLAKVHSDYADSRANVTGGMTGAVPQCSDCLRQARDLLNELLSQVRSDDEETLRQLRQESAELNFMLGEYYETRERNLEYAVGYYGETLRHDDAHEKSILALARIHLHKNELDVSEKQLMTLLRVDPSNEEASMLMAELTPMNMMLAAQGGRSDGGAQDADDYDLAGRLVLRGEGGRARVGEVLRYKDATFYYQALLEKKPCNYTALSKLIFLLRRAGRLRDAPKSLGCDREV</sequence>
<reference evidence="6 7" key="1">
    <citation type="submission" date="2016-02" db="EMBL/GenBank/DDBJ databases">
        <title>Genome analysis of coral dinoflagellate symbionts highlights evolutionary adaptations to a symbiotic lifestyle.</title>
        <authorList>
            <person name="Aranda M."/>
            <person name="Li Y."/>
            <person name="Liew Y.J."/>
            <person name="Baumgarten S."/>
            <person name="Simakov O."/>
            <person name="Wilson M."/>
            <person name="Piel J."/>
            <person name="Ashoor H."/>
            <person name="Bougouffa S."/>
            <person name="Bajic V.B."/>
            <person name="Ryu T."/>
            <person name="Ravasi T."/>
            <person name="Bayer T."/>
            <person name="Micklem G."/>
            <person name="Kim H."/>
            <person name="Bhak J."/>
            <person name="Lajeunesse T.C."/>
            <person name="Voolstra C.R."/>
        </authorList>
    </citation>
    <scope>NUCLEOTIDE SEQUENCE [LARGE SCALE GENOMIC DNA]</scope>
    <source>
        <strain evidence="6 7">CCMP2467</strain>
    </source>
</reference>
<accession>A0A1Q9E607</accession>
<dbReference type="SUPFAM" id="SSF48452">
    <property type="entry name" value="TPR-like"/>
    <property type="match status" value="2"/>
</dbReference>
<dbReference type="OrthoDB" id="10259630at2759"/>
<dbReference type="PANTHER" id="PTHR14699">
    <property type="entry name" value="STI2 PROTEIN-RELATED"/>
    <property type="match status" value="1"/>
</dbReference>
<evidence type="ECO:0000313" key="7">
    <source>
        <dbReference type="Proteomes" id="UP000186817"/>
    </source>
</evidence>